<comment type="caution">
    <text evidence="1">The sequence shown here is derived from an EMBL/GenBank/DDBJ whole genome shotgun (WGS) entry which is preliminary data.</text>
</comment>
<keyword evidence="2" id="KW-1185">Reference proteome</keyword>
<sequence>MTELIIRLEDVSRNIWQVFGEYDSWKSDPAKCQNIHQKLLHFNKNHSPDSDHIDNVIQSLSKGYYLIKSGLEWHEPSVGHNSIDKLTDTHKARGLQWQLVMVYGGFETIIKTLLKPGTTSLKPEQIQLFTDKCTLPNYNSLTPPDSTRVKLEKWLEKPSSGKNSALANFLTLENGDCKIIEYWIVQSNSISTWIDAARLAKALRNATAHGALSASKVKQWGLQKPLLTLSDNLGEIVVAGMQKLI</sequence>
<evidence type="ECO:0000313" key="1">
    <source>
        <dbReference type="EMBL" id="MCV3213389.1"/>
    </source>
</evidence>
<accession>A0ABT3AW81</accession>
<name>A0ABT3AW81_9CYAN</name>
<evidence type="ECO:0008006" key="3">
    <source>
        <dbReference type="Google" id="ProtNLM"/>
    </source>
</evidence>
<gene>
    <name evidence="1" type="ORF">OGM63_07595</name>
</gene>
<reference evidence="1 2" key="1">
    <citation type="submission" date="2022-10" db="EMBL/GenBank/DDBJ databases">
        <title>Identification of biosynthetic pathway for the production of the potent trypsin inhibitor radiosumin.</title>
        <authorList>
            <person name="Fewer D.P."/>
            <person name="Delbaje E."/>
            <person name="Ouyang X."/>
            <person name="Agostino P.D."/>
            <person name="Wahlsten M."/>
            <person name="Jokela J."/>
            <person name="Permi P."/>
            <person name="Haapaniemi E."/>
            <person name="Koistinen H."/>
        </authorList>
    </citation>
    <scope>NUCLEOTIDE SEQUENCE [LARGE SCALE GENOMIC DNA]</scope>
    <source>
        <strain evidence="1 2">NIES-515</strain>
    </source>
</reference>
<dbReference type="Proteomes" id="UP001526143">
    <property type="component" value="Unassembled WGS sequence"/>
</dbReference>
<dbReference type="EMBL" id="JAOWRF010000111">
    <property type="protein sequence ID" value="MCV3213389.1"/>
    <property type="molecule type" value="Genomic_DNA"/>
</dbReference>
<proteinExistence type="predicted"/>
<organism evidence="1 2">
    <name type="scientific">Plectonema radiosum NIES-515</name>
    <dbReference type="NCBI Taxonomy" id="2986073"/>
    <lineage>
        <taxon>Bacteria</taxon>
        <taxon>Bacillati</taxon>
        <taxon>Cyanobacteriota</taxon>
        <taxon>Cyanophyceae</taxon>
        <taxon>Oscillatoriophycideae</taxon>
        <taxon>Oscillatoriales</taxon>
        <taxon>Microcoleaceae</taxon>
        <taxon>Plectonema</taxon>
    </lineage>
</organism>
<protein>
    <recommendedName>
        <fullName evidence="3">RiboL-PSP-HEPN domain-containing protein</fullName>
    </recommendedName>
</protein>
<dbReference type="RefSeq" id="WP_263744899.1">
    <property type="nucleotide sequence ID" value="NZ_JAOWRF010000111.1"/>
</dbReference>
<evidence type="ECO:0000313" key="2">
    <source>
        <dbReference type="Proteomes" id="UP001526143"/>
    </source>
</evidence>